<dbReference type="RefSeq" id="WP_107955002.1">
    <property type="nucleotide sequence ID" value="NZ_QAYE01000007.1"/>
</dbReference>
<sequence length="462" mass="50593">MPAVPLGIAAYSRQSAAQPETRLVNMYMEEDKSGASPDEFMRLQRPGLTRFASLTQGPVRGLYQSDNSISNIPIVVAGPKWFRLDGADIVAIADLPDDGATVRIEATFERVGVISAGEFHVWNGETTTKVQLRDTLTADDATLTLRDLPPIIDLDVLNGYFILGTSGGTFYWLVPGENSVQELNYATAEALPDGLIAIRRLRDDVFMFGANSIEVWQATGDANATFSRATGRLVDRGIIGRDSLAIYDNSLLWVGDDSIVYRMGDGIPDRISDFGIEERLKNRTDEPSAWVFTSYGHKFYVLRIPGQGTFAYYADTKLWCEFSTLGATEWRPRLGIDTATGALCGDATGALFKLDPDSSLDDGQPFERLVSGTIALPSTPVPNSSIAIGVGTNIPAVFRLRWNDPRRGWSEPRELMARGEGDILNAWRMGMARAPSRTFEISTVSPAHIRISGAVANEGWRV</sequence>
<protein>
    <submittedName>
        <fullName evidence="1">Phage stabilization protein</fullName>
    </submittedName>
</protein>
<organism evidence="1 2">
    <name type="scientific">Sphingomonas faeni</name>
    <dbReference type="NCBI Taxonomy" id="185950"/>
    <lineage>
        <taxon>Bacteria</taxon>
        <taxon>Pseudomonadati</taxon>
        <taxon>Pseudomonadota</taxon>
        <taxon>Alphaproteobacteria</taxon>
        <taxon>Sphingomonadales</taxon>
        <taxon>Sphingomonadaceae</taxon>
        <taxon>Sphingomonas</taxon>
    </lineage>
</organism>
<dbReference type="OrthoDB" id="7842371at2"/>
<name>A0A2T5U2A8_9SPHN</name>
<reference evidence="1 2" key="1">
    <citation type="submission" date="2018-04" db="EMBL/GenBank/DDBJ databases">
        <title>Genomic Encyclopedia of Type Strains, Phase III (KMG-III): the genomes of soil and plant-associated and newly described type strains.</title>
        <authorList>
            <person name="Whitman W."/>
        </authorList>
    </citation>
    <scope>NUCLEOTIDE SEQUENCE [LARGE SCALE GENOMIC DNA]</scope>
    <source>
        <strain evidence="1 2">MA-olki</strain>
    </source>
</reference>
<proteinExistence type="predicted"/>
<evidence type="ECO:0000313" key="1">
    <source>
        <dbReference type="EMBL" id="PTW45590.1"/>
    </source>
</evidence>
<accession>A0A2T5U2A8</accession>
<comment type="caution">
    <text evidence="1">The sequence shown here is derived from an EMBL/GenBank/DDBJ whole genome shotgun (WGS) entry which is preliminary data.</text>
</comment>
<dbReference type="Proteomes" id="UP000244013">
    <property type="component" value="Unassembled WGS sequence"/>
</dbReference>
<dbReference type="AlphaFoldDB" id="A0A2T5U2A8"/>
<evidence type="ECO:0000313" key="2">
    <source>
        <dbReference type="Proteomes" id="UP000244013"/>
    </source>
</evidence>
<gene>
    <name evidence="1" type="ORF">C8J25_107275</name>
</gene>
<dbReference type="EMBL" id="QAYE01000007">
    <property type="protein sequence ID" value="PTW45590.1"/>
    <property type="molecule type" value="Genomic_DNA"/>
</dbReference>
<dbReference type="GeneID" id="91006903"/>